<accession>A0A0D2C353</accession>
<gene>
    <name evidence="6" type="ORF">PV05_03733</name>
</gene>
<feature type="transmembrane region" description="Helical" evidence="4">
    <location>
        <begin position="258"/>
        <end position="282"/>
    </location>
</feature>
<dbReference type="OrthoDB" id="6499973at2759"/>
<dbReference type="Proteomes" id="UP000054342">
    <property type="component" value="Unassembled WGS sequence"/>
</dbReference>
<evidence type="ECO:0000256" key="1">
    <source>
        <dbReference type="ARBA" id="ARBA00004141"/>
    </source>
</evidence>
<sequence length="469" mass="50088">MPTQADALELQPAATSTLPSPEGQPCSSRNKMQHAFIVVAATVIVICGPGLLFAYGVFQELFESLSYDESSPFSGASTAQIDLIGTLSVSFMFMAGPFATAWCKRYRPRYVIWLGAAIFLLASMLASVSAHLWQFQLTQGLLLGVGICITYMPAVSIPPTWFDRRRGLAMGIVLAGTGIGGVFWAPVLRALISKAGFRNTLRISGAICSTFMAMAGLVLEWPPSRKAALAVENASLSRTASIFTISLVDWKVATSRKFVAHALGAMLQSAAYYTPVFFFASYTRTLGYSQATSASFIALSTAINAIGKVLIGYAADRIGRLNALFLTTMVSSVTAPALWLPSCLSSTQSEGRCFFIAFIVFYGIFASAYAALFPTSLVEVFGVQHFASVNGVLYMARGVATLVGTPLAGALIHRSKHVDGKASVGVTSRGYENASILVGCLLVAATLAVLWVRIEATLGTNVHRGKWRL</sequence>
<feature type="transmembrane region" description="Helical" evidence="4">
    <location>
        <begin position="168"/>
        <end position="188"/>
    </location>
</feature>
<dbReference type="AlphaFoldDB" id="A0A0D2C353"/>
<evidence type="ECO:0000259" key="5">
    <source>
        <dbReference type="PROSITE" id="PS50850"/>
    </source>
</evidence>
<feature type="region of interest" description="Disordered" evidence="3">
    <location>
        <begin position="1"/>
        <end position="26"/>
    </location>
</feature>
<dbReference type="InterPro" id="IPR050327">
    <property type="entry name" value="Proton-linked_MCT"/>
</dbReference>
<feature type="transmembrane region" description="Helical" evidence="4">
    <location>
        <begin position="392"/>
        <end position="413"/>
    </location>
</feature>
<keyword evidence="4" id="KW-1133">Transmembrane helix</keyword>
<dbReference type="EMBL" id="KN847318">
    <property type="protein sequence ID" value="KIW59276.1"/>
    <property type="molecule type" value="Genomic_DNA"/>
</dbReference>
<feature type="transmembrane region" description="Helical" evidence="4">
    <location>
        <begin position="434"/>
        <end position="454"/>
    </location>
</feature>
<feature type="transmembrane region" description="Helical" evidence="4">
    <location>
        <begin position="294"/>
        <end position="315"/>
    </location>
</feature>
<keyword evidence="7" id="KW-1185">Reference proteome</keyword>
<comment type="subcellular location">
    <subcellularLocation>
        <location evidence="1">Membrane</location>
        <topology evidence="1">Multi-pass membrane protein</topology>
    </subcellularLocation>
</comment>
<dbReference type="InterPro" id="IPR011701">
    <property type="entry name" value="MFS"/>
</dbReference>
<feature type="transmembrane region" description="Helical" evidence="4">
    <location>
        <begin position="35"/>
        <end position="58"/>
    </location>
</feature>
<evidence type="ECO:0000313" key="7">
    <source>
        <dbReference type="Proteomes" id="UP000054342"/>
    </source>
</evidence>
<dbReference type="RefSeq" id="XP_013319860.1">
    <property type="nucleotide sequence ID" value="XM_013464406.1"/>
</dbReference>
<dbReference type="HOGENOM" id="CLU_001265_1_2_1"/>
<evidence type="ECO:0000256" key="2">
    <source>
        <dbReference type="ARBA" id="ARBA00006727"/>
    </source>
</evidence>
<dbReference type="GO" id="GO:0022857">
    <property type="term" value="F:transmembrane transporter activity"/>
    <property type="evidence" value="ECO:0007669"/>
    <property type="project" value="InterPro"/>
</dbReference>
<proteinExistence type="inferred from homology"/>
<feature type="compositionally biased region" description="Polar residues" evidence="3">
    <location>
        <begin position="13"/>
        <end position="26"/>
    </location>
</feature>
<dbReference type="GO" id="GO:0016020">
    <property type="term" value="C:membrane"/>
    <property type="evidence" value="ECO:0007669"/>
    <property type="project" value="UniProtKB-SubCell"/>
</dbReference>
<dbReference type="PROSITE" id="PS50850">
    <property type="entry name" value="MFS"/>
    <property type="match status" value="1"/>
</dbReference>
<evidence type="ECO:0000256" key="3">
    <source>
        <dbReference type="SAM" id="MobiDB-lite"/>
    </source>
</evidence>
<comment type="similarity">
    <text evidence="2">Belongs to the major facilitator superfamily. Monocarboxylate porter (TC 2.A.1.13) family.</text>
</comment>
<organism evidence="6 7">
    <name type="scientific">Exophiala xenobiotica</name>
    <dbReference type="NCBI Taxonomy" id="348802"/>
    <lineage>
        <taxon>Eukaryota</taxon>
        <taxon>Fungi</taxon>
        <taxon>Dikarya</taxon>
        <taxon>Ascomycota</taxon>
        <taxon>Pezizomycotina</taxon>
        <taxon>Eurotiomycetes</taxon>
        <taxon>Chaetothyriomycetidae</taxon>
        <taxon>Chaetothyriales</taxon>
        <taxon>Herpotrichiellaceae</taxon>
        <taxon>Exophiala</taxon>
    </lineage>
</organism>
<protein>
    <recommendedName>
        <fullName evidence="5">Major facilitator superfamily (MFS) profile domain-containing protein</fullName>
    </recommendedName>
</protein>
<evidence type="ECO:0000313" key="6">
    <source>
        <dbReference type="EMBL" id="KIW59276.1"/>
    </source>
</evidence>
<evidence type="ECO:0000256" key="4">
    <source>
        <dbReference type="SAM" id="Phobius"/>
    </source>
</evidence>
<dbReference type="Pfam" id="PF07690">
    <property type="entry name" value="MFS_1"/>
    <property type="match status" value="1"/>
</dbReference>
<dbReference type="InterPro" id="IPR036259">
    <property type="entry name" value="MFS_trans_sf"/>
</dbReference>
<feature type="transmembrane region" description="Helical" evidence="4">
    <location>
        <begin position="321"/>
        <end position="341"/>
    </location>
</feature>
<feature type="transmembrane region" description="Helical" evidence="4">
    <location>
        <begin position="200"/>
        <end position="219"/>
    </location>
</feature>
<dbReference type="SUPFAM" id="SSF103473">
    <property type="entry name" value="MFS general substrate transporter"/>
    <property type="match status" value="1"/>
</dbReference>
<feature type="transmembrane region" description="Helical" evidence="4">
    <location>
        <begin position="110"/>
        <end position="133"/>
    </location>
</feature>
<feature type="transmembrane region" description="Helical" evidence="4">
    <location>
        <begin position="353"/>
        <end position="372"/>
    </location>
</feature>
<name>A0A0D2C353_9EURO</name>
<dbReference type="PANTHER" id="PTHR11360:SF284">
    <property type="entry name" value="EG:103B4.3 PROTEIN-RELATED"/>
    <property type="match status" value="1"/>
</dbReference>
<keyword evidence="4" id="KW-0812">Transmembrane</keyword>
<dbReference type="PANTHER" id="PTHR11360">
    <property type="entry name" value="MONOCARBOXYLATE TRANSPORTER"/>
    <property type="match status" value="1"/>
</dbReference>
<keyword evidence="4" id="KW-0472">Membrane</keyword>
<reference evidence="6 7" key="1">
    <citation type="submission" date="2015-01" db="EMBL/GenBank/DDBJ databases">
        <title>The Genome Sequence of Exophiala xenobiotica CBS118157.</title>
        <authorList>
            <consortium name="The Broad Institute Genomics Platform"/>
            <person name="Cuomo C."/>
            <person name="de Hoog S."/>
            <person name="Gorbushina A."/>
            <person name="Stielow B."/>
            <person name="Teixiera M."/>
            <person name="Abouelleil A."/>
            <person name="Chapman S.B."/>
            <person name="Priest M."/>
            <person name="Young S.K."/>
            <person name="Wortman J."/>
            <person name="Nusbaum C."/>
            <person name="Birren B."/>
        </authorList>
    </citation>
    <scope>NUCLEOTIDE SEQUENCE [LARGE SCALE GENOMIC DNA]</scope>
    <source>
        <strain evidence="6 7">CBS 118157</strain>
    </source>
</reference>
<dbReference type="Gene3D" id="1.20.1250.20">
    <property type="entry name" value="MFS general substrate transporter like domains"/>
    <property type="match status" value="1"/>
</dbReference>
<dbReference type="GeneID" id="25325641"/>
<feature type="transmembrane region" description="Helical" evidence="4">
    <location>
        <begin position="78"/>
        <end position="98"/>
    </location>
</feature>
<dbReference type="InterPro" id="IPR020846">
    <property type="entry name" value="MFS_dom"/>
</dbReference>
<feature type="domain" description="Major facilitator superfamily (MFS) profile" evidence="5">
    <location>
        <begin position="36"/>
        <end position="457"/>
    </location>
</feature>